<evidence type="ECO:0000313" key="5">
    <source>
        <dbReference type="EMBL" id="KAA8916398.1"/>
    </source>
</evidence>
<keyword evidence="3" id="KW-0175">Coiled coil</keyword>
<dbReference type="VEuPathDB" id="FungiDB:TRICI_001442"/>
<dbReference type="PANTHER" id="PTHR12651">
    <property type="entry name" value="26S PROTEASOME NON-ATPASE REGULATORY SUBUNIT 9"/>
    <property type="match status" value="1"/>
</dbReference>
<dbReference type="InterPro" id="IPR035269">
    <property type="entry name" value="PSMD9"/>
</dbReference>
<sequence length="164" mass="18245">MSESNRLTRLTERKKELENELDEYYEVLKSVIDIIRLENDLKALLAEIDTALQAHFRANTQTQSAKANGHAEVRLIPFAVIDAVDENSPASKAGLVVNDEVLKFGICHAGNHNGLRKVAEFVATMDGREIEVTVKRDGEEKKLHLTPDSRWGGRGSLGCHLTPK</sequence>
<dbReference type="GO" id="GO:0005737">
    <property type="term" value="C:cytoplasm"/>
    <property type="evidence" value="ECO:0007669"/>
    <property type="project" value="TreeGrafter"/>
</dbReference>
<dbReference type="OrthoDB" id="72325at2759"/>
<dbReference type="InterPro" id="IPR036034">
    <property type="entry name" value="PDZ_sf"/>
</dbReference>
<keyword evidence="6" id="KW-1185">Reference proteome</keyword>
<name>A0A642V995_9ASCO</name>
<reference evidence="5" key="1">
    <citation type="journal article" date="2019" name="G3 (Bethesda)">
        <title>Genome Assemblies of Two Rare Opportunistic Yeast Pathogens: Diutina rugosa (syn. Candida rugosa) and Trichomonascus ciferrii (syn. Candida ciferrii).</title>
        <authorList>
            <person name="Mixao V."/>
            <person name="Saus E."/>
            <person name="Hansen A.P."/>
            <person name="Lass-Florl C."/>
            <person name="Gabaldon T."/>
        </authorList>
    </citation>
    <scope>NUCLEOTIDE SEQUENCE</scope>
    <source>
        <strain evidence="5">CBS 4856</strain>
    </source>
</reference>
<evidence type="ECO:0000313" key="6">
    <source>
        <dbReference type="Proteomes" id="UP000761534"/>
    </source>
</evidence>
<dbReference type="EMBL" id="SWFS01000101">
    <property type="protein sequence ID" value="KAA8916398.1"/>
    <property type="molecule type" value="Genomic_DNA"/>
</dbReference>
<dbReference type="Pfam" id="PF13180">
    <property type="entry name" value="PDZ_2"/>
    <property type="match status" value="1"/>
</dbReference>
<feature type="coiled-coil region" evidence="3">
    <location>
        <begin position="7"/>
        <end position="54"/>
    </location>
</feature>
<dbReference type="GO" id="GO:0070682">
    <property type="term" value="P:proteasome regulatory particle assembly"/>
    <property type="evidence" value="ECO:0007669"/>
    <property type="project" value="InterPro"/>
</dbReference>
<dbReference type="PANTHER" id="PTHR12651:SF1">
    <property type="entry name" value="26S PROTEASOME NON-ATPASE REGULATORY SUBUNIT 9"/>
    <property type="match status" value="1"/>
</dbReference>
<organism evidence="5 6">
    <name type="scientific">Trichomonascus ciferrii</name>
    <dbReference type="NCBI Taxonomy" id="44093"/>
    <lineage>
        <taxon>Eukaryota</taxon>
        <taxon>Fungi</taxon>
        <taxon>Dikarya</taxon>
        <taxon>Ascomycota</taxon>
        <taxon>Saccharomycotina</taxon>
        <taxon>Dipodascomycetes</taxon>
        <taxon>Dipodascales</taxon>
        <taxon>Trichomonascaceae</taxon>
        <taxon>Trichomonascus</taxon>
        <taxon>Trichomonascus ciferrii complex</taxon>
    </lineage>
</organism>
<evidence type="ECO:0000256" key="2">
    <source>
        <dbReference type="ARBA" id="ARBA00068021"/>
    </source>
</evidence>
<proteinExistence type="predicted"/>
<dbReference type="AlphaFoldDB" id="A0A642V995"/>
<dbReference type="InterPro" id="IPR001478">
    <property type="entry name" value="PDZ"/>
</dbReference>
<evidence type="ECO:0000256" key="3">
    <source>
        <dbReference type="SAM" id="Coils"/>
    </source>
</evidence>
<evidence type="ECO:0000256" key="1">
    <source>
        <dbReference type="ARBA" id="ARBA00023186"/>
    </source>
</evidence>
<comment type="caution">
    <text evidence="5">The sequence shown here is derived from an EMBL/GenBank/DDBJ whole genome shotgun (WGS) entry which is preliminary data.</text>
</comment>
<keyword evidence="1" id="KW-0143">Chaperone</keyword>
<dbReference type="GO" id="GO:0005634">
    <property type="term" value="C:nucleus"/>
    <property type="evidence" value="ECO:0007669"/>
    <property type="project" value="TreeGrafter"/>
</dbReference>
<feature type="domain" description="PDZ" evidence="4">
    <location>
        <begin position="79"/>
        <end position="145"/>
    </location>
</feature>
<dbReference type="SUPFAM" id="SSF50156">
    <property type="entry name" value="PDZ domain-like"/>
    <property type="match status" value="1"/>
</dbReference>
<accession>A0A642V995</accession>
<dbReference type="FunFam" id="2.30.42.10:FF:000107">
    <property type="entry name" value="26S proteasome non-ATPase regulatory subunit 9"/>
    <property type="match status" value="1"/>
</dbReference>
<evidence type="ECO:0000259" key="4">
    <source>
        <dbReference type="Pfam" id="PF13180"/>
    </source>
</evidence>
<gene>
    <name evidence="5" type="ORF">TRICI_001442</name>
</gene>
<protein>
    <recommendedName>
        <fullName evidence="2">Probable 26S proteasome regulatory subunit p27</fullName>
    </recommendedName>
</protein>
<dbReference type="Gene3D" id="2.30.42.10">
    <property type="match status" value="1"/>
</dbReference>
<dbReference type="Proteomes" id="UP000761534">
    <property type="component" value="Unassembled WGS sequence"/>
</dbReference>